<accession>A0AAF0XK18</accession>
<feature type="compositionally biased region" description="Polar residues" evidence="4">
    <location>
        <begin position="216"/>
        <end position="225"/>
    </location>
</feature>
<reference evidence="5" key="2">
    <citation type="submission" date="2022-03" db="EMBL/GenBank/DDBJ databases">
        <title>Draft title - Genomic analysis of global carrot germplasm unveils the trajectory of domestication and the origin of high carotenoid orange carrot.</title>
        <authorList>
            <person name="Iorizzo M."/>
            <person name="Ellison S."/>
            <person name="Senalik D."/>
            <person name="Macko-Podgorni A."/>
            <person name="Grzebelus D."/>
            <person name="Bostan H."/>
            <person name="Rolling W."/>
            <person name="Curaba J."/>
            <person name="Simon P."/>
        </authorList>
    </citation>
    <scope>NUCLEOTIDE SEQUENCE</scope>
    <source>
        <tissue evidence="5">Leaf</tissue>
    </source>
</reference>
<dbReference type="InterPro" id="IPR027417">
    <property type="entry name" value="P-loop_NTPase"/>
</dbReference>
<dbReference type="PANTHER" id="PTHR32295">
    <property type="entry name" value="IQ-DOMAIN 5-RELATED"/>
    <property type="match status" value="1"/>
</dbReference>
<dbReference type="Gene3D" id="1.20.5.190">
    <property type="match status" value="1"/>
</dbReference>
<dbReference type="PROSITE" id="PS50096">
    <property type="entry name" value="IQ"/>
    <property type="match status" value="2"/>
</dbReference>
<evidence type="ECO:0000256" key="1">
    <source>
        <dbReference type="ARBA" id="ARBA00022860"/>
    </source>
</evidence>
<evidence type="ECO:0000256" key="2">
    <source>
        <dbReference type="ARBA" id="ARBA00024341"/>
    </source>
</evidence>
<proteinExistence type="inferred from homology"/>
<feature type="compositionally biased region" description="Basic residues" evidence="4">
    <location>
        <begin position="360"/>
        <end position="369"/>
    </location>
</feature>
<dbReference type="CDD" id="cd23767">
    <property type="entry name" value="IQCD"/>
    <property type="match status" value="1"/>
</dbReference>
<dbReference type="EMBL" id="CP093349">
    <property type="protein sequence ID" value="WOH09611.1"/>
    <property type="molecule type" value="Genomic_DNA"/>
</dbReference>
<evidence type="ECO:0000256" key="3">
    <source>
        <dbReference type="ARBA" id="ARBA00045534"/>
    </source>
</evidence>
<keyword evidence="1" id="KW-0112">Calmodulin-binding</keyword>
<dbReference type="Proteomes" id="UP000077755">
    <property type="component" value="Chromosome 7"/>
</dbReference>
<dbReference type="AlphaFoldDB" id="A0AAF0XK18"/>
<feature type="region of interest" description="Disordered" evidence="4">
    <location>
        <begin position="318"/>
        <end position="369"/>
    </location>
</feature>
<comment type="similarity">
    <text evidence="2">Belongs to the IQD family.</text>
</comment>
<gene>
    <name evidence="5" type="ORF">DCAR_0729069</name>
</gene>
<dbReference type="SUPFAM" id="SSF52540">
    <property type="entry name" value="P-loop containing nucleoside triphosphate hydrolases"/>
    <property type="match status" value="1"/>
</dbReference>
<feature type="region of interest" description="Disordered" evidence="4">
    <location>
        <begin position="207"/>
        <end position="232"/>
    </location>
</feature>
<keyword evidence="6" id="KW-1185">Reference proteome</keyword>
<organism evidence="5 6">
    <name type="scientific">Daucus carota subsp. sativus</name>
    <name type="common">Carrot</name>
    <dbReference type="NCBI Taxonomy" id="79200"/>
    <lineage>
        <taxon>Eukaryota</taxon>
        <taxon>Viridiplantae</taxon>
        <taxon>Streptophyta</taxon>
        <taxon>Embryophyta</taxon>
        <taxon>Tracheophyta</taxon>
        <taxon>Spermatophyta</taxon>
        <taxon>Magnoliopsida</taxon>
        <taxon>eudicotyledons</taxon>
        <taxon>Gunneridae</taxon>
        <taxon>Pentapetalae</taxon>
        <taxon>asterids</taxon>
        <taxon>campanulids</taxon>
        <taxon>Apiales</taxon>
        <taxon>Apiaceae</taxon>
        <taxon>Apioideae</taxon>
        <taxon>Scandiceae</taxon>
        <taxon>Daucinae</taxon>
        <taxon>Daucus</taxon>
        <taxon>Daucus sect. Daucus</taxon>
    </lineage>
</organism>
<dbReference type="SMART" id="SM00015">
    <property type="entry name" value="IQ"/>
    <property type="match status" value="2"/>
</dbReference>
<sequence>MGKASKWLQKLLTRKREDKEENKDTSFSLEDAVLPAAVFPGTPNQKRRWSFGKSAASTDNNNHKTSRSVDAIDGTILPLDLLEYRSEQNHDANQLVPHNEASYRVVSARFAAAKQYRAIADAAATKIQAFFRAHLARKALKALKGLVKIQALVRGHLVRKQTSEMLRCMTALMSIQVRARVQRIQMTEDPPIVVKRNLIHREPAHNQLRRGHSVRSSRWNHQQLQTREHEFSTNYSERISVSKQENHGRISVSKEESQFHVYPNQSPLTYTSCSQFEELFYGTPDRISQRKYKVSNFSHIKAPESPSVDQKYMANTSRANLRSCSEPKQRPFKQKTVRSTSFGGINTTPDNRDQNQSSNGKKKQPPWSIKRYRAAKSSKDIEYDSNRIVTGDSSYYRTPTHTNKAYCMYSNTPSVPPISLHFLF</sequence>
<evidence type="ECO:0000313" key="6">
    <source>
        <dbReference type="Proteomes" id="UP000077755"/>
    </source>
</evidence>
<comment type="function">
    <text evidence="3">May be involved in cooperative interactions with calmodulins or calmodulin-like proteins. Recruits calmodulin proteins to microtubules, thus being a potential scaffold in cellular signaling and trafficking. May associate with nucleic acids and regulate gene expression at the transcriptional or post-transcriptional level.</text>
</comment>
<evidence type="ECO:0008006" key="7">
    <source>
        <dbReference type="Google" id="ProtNLM"/>
    </source>
</evidence>
<reference evidence="5" key="1">
    <citation type="journal article" date="2016" name="Nat. Genet.">
        <title>A high-quality carrot genome assembly provides new insights into carotenoid accumulation and asterid genome evolution.</title>
        <authorList>
            <person name="Iorizzo M."/>
            <person name="Ellison S."/>
            <person name="Senalik D."/>
            <person name="Zeng P."/>
            <person name="Satapoomin P."/>
            <person name="Huang J."/>
            <person name="Bowman M."/>
            <person name="Iovene M."/>
            <person name="Sanseverino W."/>
            <person name="Cavagnaro P."/>
            <person name="Yildiz M."/>
            <person name="Macko-Podgorni A."/>
            <person name="Moranska E."/>
            <person name="Grzebelus E."/>
            <person name="Grzebelus D."/>
            <person name="Ashrafi H."/>
            <person name="Zheng Z."/>
            <person name="Cheng S."/>
            <person name="Spooner D."/>
            <person name="Van Deynze A."/>
            <person name="Simon P."/>
        </authorList>
    </citation>
    <scope>NUCLEOTIDE SEQUENCE</scope>
    <source>
        <tissue evidence="5">Leaf</tissue>
    </source>
</reference>
<dbReference type="InterPro" id="IPR000048">
    <property type="entry name" value="IQ_motif_EF-hand-BS"/>
</dbReference>
<evidence type="ECO:0000313" key="5">
    <source>
        <dbReference type="EMBL" id="WOH09611.1"/>
    </source>
</evidence>
<dbReference type="PANTHER" id="PTHR32295:SF263">
    <property type="entry name" value="DUF4005 DOMAIN-CONTAINING PROTEIN"/>
    <property type="match status" value="1"/>
</dbReference>
<evidence type="ECO:0000256" key="4">
    <source>
        <dbReference type="SAM" id="MobiDB-lite"/>
    </source>
</evidence>
<feature type="compositionally biased region" description="Polar residues" evidence="4">
    <location>
        <begin position="337"/>
        <end position="359"/>
    </location>
</feature>
<dbReference type="GO" id="GO:0005516">
    <property type="term" value="F:calmodulin binding"/>
    <property type="evidence" value="ECO:0007669"/>
    <property type="project" value="UniProtKB-KW"/>
</dbReference>
<protein>
    <recommendedName>
        <fullName evidence="7">DUF4005 domain-containing protein</fullName>
    </recommendedName>
</protein>
<feature type="region of interest" description="Disordered" evidence="4">
    <location>
        <begin position="44"/>
        <end position="67"/>
    </location>
</feature>
<name>A0AAF0XK18_DAUCS</name>
<dbReference type="Pfam" id="PF00612">
    <property type="entry name" value="IQ"/>
    <property type="match status" value="2"/>
</dbReference>